<comment type="caution">
    <text evidence="1">The sequence shown here is derived from an EMBL/GenBank/DDBJ whole genome shotgun (WGS) entry which is preliminary data.</text>
</comment>
<reference evidence="1 2" key="1">
    <citation type="journal article" date="2016" name="Nat. Commun.">
        <title>Thousands of microbial genomes shed light on interconnected biogeochemical processes in an aquifer system.</title>
        <authorList>
            <person name="Anantharaman K."/>
            <person name="Brown C.T."/>
            <person name="Hug L.A."/>
            <person name="Sharon I."/>
            <person name="Castelle C.J."/>
            <person name="Probst A.J."/>
            <person name="Thomas B.C."/>
            <person name="Singh A."/>
            <person name="Wilkins M.J."/>
            <person name="Karaoz U."/>
            <person name="Brodie E.L."/>
            <person name="Williams K.H."/>
            <person name="Hubbard S.S."/>
            <person name="Banfield J.F."/>
        </authorList>
    </citation>
    <scope>NUCLEOTIDE SEQUENCE [LARGE SCALE GENOMIC DNA]</scope>
</reference>
<dbReference type="EMBL" id="MGEP01000005">
    <property type="protein sequence ID" value="OGL87491.1"/>
    <property type="molecule type" value="Genomic_DNA"/>
</dbReference>
<name>A0A1F7VAJ6_9BACT</name>
<organism evidence="1 2">
    <name type="scientific">Candidatus Uhrbacteria bacterium RIFCSPLOWO2_02_FULL_48_12</name>
    <dbReference type="NCBI Taxonomy" id="1802407"/>
    <lineage>
        <taxon>Bacteria</taxon>
        <taxon>Candidatus Uhriibacteriota</taxon>
    </lineage>
</organism>
<dbReference type="AlphaFoldDB" id="A0A1F7VAJ6"/>
<evidence type="ECO:0000313" key="1">
    <source>
        <dbReference type="EMBL" id="OGL87491.1"/>
    </source>
</evidence>
<proteinExistence type="predicted"/>
<accession>A0A1F7VAJ6</accession>
<protein>
    <submittedName>
        <fullName evidence="1">Uncharacterized protein</fullName>
    </submittedName>
</protein>
<dbReference type="STRING" id="1802407.A3I40_02315"/>
<sequence length="130" mass="15328">MFIRKNRKKERVMPWTQKRGLTSLVAELAREEPDLDLEILRSVMLSAKEPLRGWLEGDRALMLAVLDDWIRSYLSSVKRVAKEAEYWVHSDKWHSPFSFVVICKRFELDSEAVRTALKHLREQMDAANQK</sequence>
<dbReference type="Proteomes" id="UP000178723">
    <property type="component" value="Unassembled WGS sequence"/>
</dbReference>
<evidence type="ECO:0000313" key="2">
    <source>
        <dbReference type="Proteomes" id="UP000178723"/>
    </source>
</evidence>
<gene>
    <name evidence="1" type="ORF">A3I40_02315</name>
</gene>